<dbReference type="GO" id="GO:0050821">
    <property type="term" value="P:protein stabilization"/>
    <property type="evidence" value="ECO:0007669"/>
    <property type="project" value="TreeGrafter"/>
</dbReference>
<feature type="domain" description="Nascent polypeptide-associated complex subunit alpha-like UBA" evidence="2">
    <location>
        <begin position="25"/>
        <end position="53"/>
    </location>
</feature>
<proteinExistence type="predicted"/>
<organism evidence="3 4">
    <name type="scientific">Quillaja saponaria</name>
    <name type="common">Soap bark tree</name>
    <dbReference type="NCBI Taxonomy" id="32244"/>
    <lineage>
        <taxon>Eukaryota</taxon>
        <taxon>Viridiplantae</taxon>
        <taxon>Streptophyta</taxon>
        <taxon>Embryophyta</taxon>
        <taxon>Tracheophyta</taxon>
        <taxon>Spermatophyta</taxon>
        <taxon>Magnoliopsida</taxon>
        <taxon>eudicotyledons</taxon>
        <taxon>Gunneridae</taxon>
        <taxon>Pentapetalae</taxon>
        <taxon>rosids</taxon>
        <taxon>fabids</taxon>
        <taxon>Fabales</taxon>
        <taxon>Quillajaceae</taxon>
        <taxon>Quillaja</taxon>
    </lineage>
</organism>
<dbReference type="Proteomes" id="UP001163823">
    <property type="component" value="Chromosome 2"/>
</dbReference>
<dbReference type="PANTHER" id="PTHR31184:SF2">
    <property type="entry name" value="HUNTINGTIN-INTERACTING PROTEIN K"/>
    <property type="match status" value="1"/>
</dbReference>
<dbReference type="CDD" id="cd14361">
    <property type="entry name" value="UBA_HYPK"/>
    <property type="match status" value="1"/>
</dbReference>
<evidence type="ECO:0000313" key="3">
    <source>
        <dbReference type="EMBL" id="KAJ7980398.1"/>
    </source>
</evidence>
<dbReference type="Pfam" id="PF19026">
    <property type="entry name" value="UBA_HYPK"/>
    <property type="match status" value="1"/>
</dbReference>
<keyword evidence="4" id="KW-1185">Reference proteome</keyword>
<dbReference type="KEGG" id="qsa:O6P43_003680"/>
<reference evidence="3" key="1">
    <citation type="journal article" date="2023" name="Science">
        <title>Elucidation of the pathway for biosynthesis of saponin adjuvants from the soapbark tree.</title>
        <authorList>
            <person name="Reed J."/>
            <person name="Orme A."/>
            <person name="El-Demerdash A."/>
            <person name="Owen C."/>
            <person name="Martin L.B.B."/>
            <person name="Misra R.C."/>
            <person name="Kikuchi S."/>
            <person name="Rejzek M."/>
            <person name="Martin A.C."/>
            <person name="Harkess A."/>
            <person name="Leebens-Mack J."/>
            <person name="Louveau T."/>
            <person name="Stephenson M.J."/>
            <person name="Osbourn A."/>
        </authorList>
    </citation>
    <scope>NUCLEOTIDE SEQUENCE</scope>
    <source>
        <strain evidence="3">S10</strain>
    </source>
</reference>
<dbReference type="InterPro" id="IPR052617">
    <property type="entry name" value="Huntingtin-int_K"/>
</dbReference>
<dbReference type="InterPro" id="IPR044034">
    <property type="entry name" value="NAC-like_UBA"/>
</dbReference>
<protein>
    <submittedName>
        <fullName evidence="3">Huntingtin-interacting K-like protein</fullName>
    </submittedName>
</protein>
<evidence type="ECO:0000313" key="4">
    <source>
        <dbReference type="Proteomes" id="UP001163823"/>
    </source>
</evidence>
<dbReference type="InterPro" id="IPR038922">
    <property type="entry name" value="HYPK_UBA"/>
</dbReference>
<name>A0AAD7QFD1_QUISA</name>
<accession>A0AAD7QFD1</accession>
<dbReference type="AlphaFoldDB" id="A0AAD7QFD1"/>
<dbReference type="EMBL" id="JARAOO010000002">
    <property type="protein sequence ID" value="KAJ7980398.1"/>
    <property type="molecule type" value="Genomic_DNA"/>
</dbReference>
<sequence length="226" mass="25218">MASIAASADANCNVMRMREKELAAVKIYAADVDIIANELELDKVAERTLREHKVTISSYDSTNESEAEQDDLLLAAISLAVATKAFQYIAKYRTRTHRTNSQQDKILHAGPSAPKGKKRKFKKGVNATKLSDSISRLSDLVSQPLESPSTRSCRSSISVRENKIPSMRDVMRLVGELPGFSVTGKLFTVAAKVMQSVVNRETFVALKDLMPQMNWLKIKVQREMMR</sequence>
<evidence type="ECO:0000259" key="2">
    <source>
        <dbReference type="Pfam" id="PF19026"/>
    </source>
</evidence>
<dbReference type="PANTHER" id="PTHR31184">
    <property type="entry name" value="HUNTINGTIN-INTERACTING PROTEIN K FAMILY MEMBER"/>
    <property type="match status" value="1"/>
</dbReference>
<evidence type="ECO:0000256" key="1">
    <source>
        <dbReference type="SAM" id="MobiDB-lite"/>
    </source>
</evidence>
<feature type="region of interest" description="Disordered" evidence="1">
    <location>
        <begin position="99"/>
        <end position="122"/>
    </location>
</feature>
<gene>
    <name evidence="3" type="ORF">O6P43_003680</name>
</gene>
<comment type="caution">
    <text evidence="3">The sequence shown here is derived from an EMBL/GenBank/DDBJ whole genome shotgun (WGS) entry which is preliminary data.</text>
</comment>